<dbReference type="AlphaFoldDB" id="A0A1I1I1D9"/>
<sequence length="116" mass="11928">MRGRPPSPPDLAGTLASVHVGGDPASTRGRLLETLGAAPDPYGWSVDGITLDLSDDAPSPALAFAMPGGPAAVDTVAARAERHGWQVTGRDYGRGSDYAVHLSDGHGLRIMLRASA</sequence>
<dbReference type="OrthoDB" id="9804511at2"/>
<dbReference type="RefSeq" id="WP_139238282.1">
    <property type="nucleotide sequence ID" value="NZ_FOLM01000002.1"/>
</dbReference>
<gene>
    <name evidence="2" type="ORF">SAMN05421773_102524</name>
</gene>
<evidence type="ECO:0000313" key="3">
    <source>
        <dbReference type="Proteomes" id="UP000199207"/>
    </source>
</evidence>
<evidence type="ECO:0000256" key="1">
    <source>
        <dbReference type="SAM" id="MobiDB-lite"/>
    </source>
</evidence>
<feature type="region of interest" description="Disordered" evidence="1">
    <location>
        <begin position="1"/>
        <end position="23"/>
    </location>
</feature>
<dbReference type="Proteomes" id="UP000199207">
    <property type="component" value="Unassembled WGS sequence"/>
</dbReference>
<keyword evidence="3" id="KW-1185">Reference proteome</keyword>
<proteinExistence type="predicted"/>
<dbReference type="EMBL" id="FOLM01000002">
    <property type="protein sequence ID" value="SFC27493.1"/>
    <property type="molecule type" value="Genomic_DNA"/>
</dbReference>
<organism evidence="2 3">
    <name type="scientific">Streptomyces aidingensis</name>
    <dbReference type="NCBI Taxonomy" id="910347"/>
    <lineage>
        <taxon>Bacteria</taxon>
        <taxon>Bacillati</taxon>
        <taxon>Actinomycetota</taxon>
        <taxon>Actinomycetes</taxon>
        <taxon>Kitasatosporales</taxon>
        <taxon>Streptomycetaceae</taxon>
        <taxon>Streptomyces</taxon>
    </lineage>
</organism>
<reference evidence="2 3" key="1">
    <citation type="submission" date="2016-10" db="EMBL/GenBank/DDBJ databases">
        <authorList>
            <person name="de Groot N.N."/>
        </authorList>
    </citation>
    <scope>NUCLEOTIDE SEQUENCE [LARGE SCALE GENOMIC DNA]</scope>
    <source>
        <strain evidence="2 3">CGMCC 4.5739</strain>
    </source>
</reference>
<name>A0A1I1I1D9_9ACTN</name>
<protein>
    <submittedName>
        <fullName evidence="2">Uncharacterized protein</fullName>
    </submittedName>
</protein>
<evidence type="ECO:0000313" key="2">
    <source>
        <dbReference type="EMBL" id="SFC27493.1"/>
    </source>
</evidence>
<accession>A0A1I1I1D9</accession>